<dbReference type="InterPro" id="IPR045335">
    <property type="entry name" value="FtsQ_C_sf"/>
</dbReference>
<dbReference type="Pfam" id="PF03799">
    <property type="entry name" value="FtsQ_DivIB_C"/>
    <property type="match status" value="1"/>
</dbReference>
<keyword evidence="4 9" id="KW-0132">Cell division</keyword>
<sequence length="300" mass="33116">MRSLGGAERRFAELAEPVRRDPAPSRLAYRMDRLWLTPMFRLAVRVGLPFVLAVSLVGGYLADDARRAGIAKSLADLRESVETRPEFMVKLMAIDGASAPVSTAIRKMLPVALPASSFRLDLEALRAEIEQVDAVASAELHIRKGGILQVTVRERQPAILWRTETGLEMLDATGHRVATLLNRAARPDLPVIAGEGADARVGEALALLDAAEPIRDRIRGLVRVGERRWDIVLDRDQRILLPETRAMEAVQRVIALHQAEDMLGRDLTIVDLRNQNRPTIRIAADINAELTGLETEVTGQ</sequence>
<comment type="subcellular location">
    <subcellularLocation>
        <location evidence="9">Cell inner membrane</location>
        <topology evidence="9">Single-pass type II membrane protein</topology>
    </subcellularLocation>
    <subcellularLocation>
        <location evidence="1">Membrane</location>
    </subcellularLocation>
    <text evidence="9">Localizes to the division septum.</text>
</comment>
<comment type="similarity">
    <text evidence="9">Belongs to the FtsQ/DivIB family. FtsQ subfamily.</text>
</comment>
<dbReference type="InterPro" id="IPR034746">
    <property type="entry name" value="POTRA"/>
</dbReference>
<keyword evidence="3 9" id="KW-0997">Cell inner membrane</keyword>
<evidence type="ECO:0000256" key="7">
    <source>
        <dbReference type="ARBA" id="ARBA00023136"/>
    </source>
</evidence>
<evidence type="ECO:0000256" key="2">
    <source>
        <dbReference type="ARBA" id="ARBA00022475"/>
    </source>
</evidence>
<name>A0ABT2ZJV5_9RHOB</name>
<gene>
    <name evidence="9" type="primary">ftsQ</name>
    <name evidence="11" type="ORF">OEZ71_03790</name>
</gene>
<proteinExistence type="inferred from homology"/>
<accession>A0ABT2ZJV5</accession>
<dbReference type="Gene3D" id="3.40.50.11690">
    <property type="entry name" value="Cell division protein FtsQ/DivIB"/>
    <property type="match status" value="1"/>
</dbReference>
<evidence type="ECO:0000256" key="4">
    <source>
        <dbReference type="ARBA" id="ARBA00022618"/>
    </source>
</evidence>
<evidence type="ECO:0000256" key="5">
    <source>
        <dbReference type="ARBA" id="ARBA00022692"/>
    </source>
</evidence>
<evidence type="ECO:0000313" key="11">
    <source>
        <dbReference type="EMBL" id="MCV2871412.1"/>
    </source>
</evidence>
<dbReference type="EMBL" id="JAOWKZ010000001">
    <property type="protein sequence ID" value="MCV2871412.1"/>
    <property type="molecule type" value="Genomic_DNA"/>
</dbReference>
<reference evidence="11 12" key="1">
    <citation type="submission" date="2022-10" db="EMBL/GenBank/DDBJ databases">
        <title>Defluviimonas sp. nov., isolated from ocean surface sediments.</title>
        <authorList>
            <person name="He W."/>
            <person name="Wang L."/>
            <person name="Zhang D.-F."/>
        </authorList>
    </citation>
    <scope>NUCLEOTIDE SEQUENCE [LARGE SCALE GENOMIC DNA]</scope>
    <source>
        <strain evidence="11 12">WL0050</strain>
    </source>
</reference>
<dbReference type="HAMAP" id="MF_00911">
    <property type="entry name" value="FtsQ_subfam"/>
    <property type="match status" value="1"/>
</dbReference>
<keyword evidence="7 9" id="KW-0472">Membrane</keyword>
<dbReference type="PANTHER" id="PTHR35851:SF1">
    <property type="entry name" value="CELL DIVISION PROTEIN FTSQ"/>
    <property type="match status" value="1"/>
</dbReference>
<evidence type="ECO:0000313" key="12">
    <source>
        <dbReference type="Proteomes" id="UP001652564"/>
    </source>
</evidence>
<protein>
    <recommendedName>
        <fullName evidence="9">Cell division protein FtsQ</fullName>
    </recommendedName>
</protein>
<keyword evidence="5 9" id="KW-0812">Transmembrane</keyword>
<keyword evidence="6 9" id="KW-1133">Transmembrane helix</keyword>
<evidence type="ECO:0000256" key="6">
    <source>
        <dbReference type="ARBA" id="ARBA00022989"/>
    </source>
</evidence>
<comment type="caution">
    <text evidence="11">The sequence shown here is derived from an EMBL/GenBank/DDBJ whole genome shotgun (WGS) entry which is preliminary data.</text>
</comment>
<organism evidence="11 12">
    <name type="scientific">Albidovulum litorale</name>
    <dbReference type="NCBI Taxonomy" id="2984134"/>
    <lineage>
        <taxon>Bacteria</taxon>
        <taxon>Pseudomonadati</taxon>
        <taxon>Pseudomonadota</taxon>
        <taxon>Alphaproteobacteria</taxon>
        <taxon>Rhodobacterales</taxon>
        <taxon>Paracoccaceae</taxon>
        <taxon>Albidovulum</taxon>
    </lineage>
</organism>
<evidence type="ECO:0000259" key="10">
    <source>
        <dbReference type="PROSITE" id="PS51779"/>
    </source>
</evidence>
<dbReference type="RefSeq" id="WP_263738582.1">
    <property type="nucleotide sequence ID" value="NZ_JAOWKZ010000001.1"/>
</dbReference>
<feature type="domain" description="POTRA" evidence="10">
    <location>
        <begin position="87"/>
        <end position="155"/>
    </location>
</feature>
<keyword evidence="12" id="KW-1185">Reference proteome</keyword>
<dbReference type="PROSITE" id="PS51779">
    <property type="entry name" value="POTRA"/>
    <property type="match status" value="1"/>
</dbReference>
<evidence type="ECO:0000256" key="9">
    <source>
        <dbReference type="HAMAP-Rule" id="MF_00911"/>
    </source>
</evidence>
<keyword evidence="2 9" id="KW-1003">Cell membrane</keyword>
<evidence type="ECO:0000256" key="8">
    <source>
        <dbReference type="ARBA" id="ARBA00023306"/>
    </source>
</evidence>
<dbReference type="InterPro" id="IPR026579">
    <property type="entry name" value="FtsQ"/>
</dbReference>
<evidence type="ECO:0000256" key="1">
    <source>
        <dbReference type="ARBA" id="ARBA00004370"/>
    </source>
</evidence>
<keyword evidence="8 9" id="KW-0131">Cell cycle</keyword>
<comment type="function">
    <text evidence="9">Essential cell division protein.</text>
</comment>
<dbReference type="InterPro" id="IPR005548">
    <property type="entry name" value="Cell_div_FtsQ/DivIB_C"/>
</dbReference>
<dbReference type="GO" id="GO:0051301">
    <property type="term" value="P:cell division"/>
    <property type="evidence" value="ECO:0007669"/>
    <property type="project" value="UniProtKB-KW"/>
</dbReference>
<dbReference type="PANTHER" id="PTHR35851">
    <property type="entry name" value="CELL DIVISION PROTEIN FTSQ"/>
    <property type="match status" value="1"/>
</dbReference>
<evidence type="ECO:0000256" key="3">
    <source>
        <dbReference type="ARBA" id="ARBA00022519"/>
    </source>
</evidence>
<dbReference type="Proteomes" id="UP001652564">
    <property type="component" value="Unassembled WGS sequence"/>
</dbReference>
<feature type="transmembrane region" description="Helical" evidence="9">
    <location>
        <begin position="42"/>
        <end position="62"/>
    </location>
</feature>